<dbReference type="InterPro" id="IPR036761">
    <property type="entry name" value="TTHA0802/YceI-like_sf"/>
</dbReference>
<dbReference type="InterPro" id="IPR007372">
    <property type="entry name" value="Lipid/polyisoprenoid-bd_YceI"/>
</dbReference>
<sequence length="188" mass="20242">MKTTIKTLLVLAVVFGTAAFTTSTIERKEVKEGTITWKGKKILGSHTGTIDLKSGYLEMDGDALTGGEFIVDMTTIVCTDLEGDTKGKLEGHLKSDDFFGVENHPIATLTIKKATKSGNTYAVTGDLMIKGVTESIDFDLEMGDSGASTSVKVDRTKYGIKYGSGDFFDSLGDNAISNKFELDVVLKF</sequence>
<dbReference type="AlphaFoldDB" id="A0A1G7J0Q3"/>
<reference evidence="3 4" key="1">
    <citation type="submission" date="2016-10" db="EMBL/GenBank/DDBJ databases">
        <authorList>
            <person name="de Groot N.N."/>
        </authorList>
    </citation>
    <scope>NUCLEOTIDE SEQUENCE [LARGE SCALE GENOMIC DNA]</scope>
    <source>
        <strain evidence="3 4">DSM 16195</strain>
    </source>
</reference>
<feature type="domain" description="Lipid/polyisoprenoid-binding YceI-like" evidence="2">
    <location>
        <begin position="27"/>
        <end position="187"/>
    </location>
</feature>
<dbReference type="PANTHER" id="PTHR34406">
    <property type="entry name" value="PROTEIN YCEI"/>
    <property type="match status" value="1"/>
</dbReference>
<keyword evidence="1" id="KW-0732">Signal</keyword>
<gene>
    <name evidence="3" type="ORF">SAMN05421855_10826</name>
</gene>
<dbReference type="Gene3D" id="2.40.128.110">
    <property type="entry name" value="Lipid/polyisoprenoid-binding, YceI-like"/>
    <property type="match status" value="1"/>
</dbReference>
<feature type="signal peptide" evidence="1">
    <location>
        <begin position="1"/>
        <end position="18"/>
    </location>
</feature>
<dbReference type="Pfam" id="PF04264">
    <property type="entry name" value="YceI"/>
    <property type="match status" value="1"/>
</dbReference>
<proteinExistence type="predicted"/>
<name>A0A1G7J0Q3_9FLAO</name>
<evidence type="ECO:0000256" key="1">
    <source>
        <dbReference type="SAM" id="SignalP"/>
    </source>
</evidence>
<evidence type="ECO:0000313" key="4">
    <source>
        <dbReference type="Proteomes" id="UP000199321"/>
    </source>
</evidence>
<feature type="chain" id="PRO_5011545972" evidence="1">
    <location>
        <begin position="19"/>
        <end position="188"/>
    </location>
</feature>
<organism evidence="3 4">
    <name type="scientific">Ulvibacter litoralis</name>
    <dbReference type="NCBI Taxonomy" id="227084"/>
    <lineage>
        <taxon>Bacteria</taxon>
        <taxon>Pseudomonadati</taxon>
        <taxon>Bacteroidota</taxon>
        <taxon>Flavobacteriia</taxon>
        <taxon>Flavobacteriales</taxon>
        <taxon>Flavobacteriaceae</taxon>
        <taxon>Ulvibacter</taxon>
    </lineage>
</organism>
<dbReference type="PANTHER" id="PTHR34406:SF1">
    <property type="entry name" value="PROTEIN YCEI"/>
    <property type="match status" value="1"/>
</dbReference>
<dbReference type="EMBL" id="FNBA01000008">
    <property type="protein sequence ID" value="SDF18455.1"/>
    <property type="molecule type" value="Genomic_DNA"/>
</dbReference>
<dbReference type="Proteomes" id="UP000199321">
    <property type="component" value="Unassembled WGS sequence"/>
</dbReference>
<dbReference type="OrthoDB" id="951410at2"/>
<dbReference type="RefSeq" id="WP_093145302.1">
    <property type="nucleotide sequence ID" value="NZ_BMWO01000006.1"/>
</dbReference>
<keyword evidence="4" id="KW-1185">Reference proteome</keyword>
<protein>
    <submittedName>
        <fullName evidence="3">Polyisoprenoid-binding protein YceI</fullName>
    </submittedName>
</protein>
<dbReference type="STRING" id="227084.SAMN05421855_10826"/>
<dbReference type="SUPFAM" id="SSF101874">
    <property type="entry name" value="YceI-like"/>
    <property type="match status" value="1"/>
</dbReference>
<evidence type="ECO:0000259" key="2">
    <source>
        <dbReference type="SMART" id="SM00867"/>
    </source>
</evidence>
<evidence type="ECO:0000313" key="3">
    <source>
        <dbReference type="EMBL" id="SDF18455.1"/>
    </source>
</evidence>
<dbReference type="SMART" id="SM00867">
    <property type="entry name" value="YceI"/>
    <property type="match status" value="1"/>
</dbReference>
<accession>A0A1G7J0Q3</accession>